<keyword evidence="3" id="KW-0597">Phosphoprotein</keyword>
<keyword evidence="9" id="KW-0862">Zinc</keyword>
<evidence type="ECO:0000259" key="11">
    <source>
        <dbReference type="PROSITE" id="PS51865"/>
    </source>
</evidence>
<feature type="compositionally biased region" description="Low complexity" evidence="10">
    <location>
        <begin position="299"/>
        <end position="338"/>
    </location>
</feature>
<proteinExistence type="inferred from homology"/>
<feature type="region of interest" description="Disordered" evidence="10">
    <location>
        <begin position="208"/>
        <end position="338"/>
    </location>
</feature>
<dbReference type="STRING" id="282301.A0A267FW04"/>
<dbReference type="GO" id="GO:0046872">
    <property type="term" value="F:metal ion binding"/>
    <property type="evidence" value="ECO:0007669"/>
    <property type="project" value="UniProtKB-KW"/>
</dbReference>
<organism evidence="12 13">
    <name type="scientific">Macrostomum lignano</name>
    <dbReference type="NCBI Taxonomy" id="282301"/>
    <lineage>
        <taxon>Eukaryota</taxon>
        <taxon>Metazoa</taxon>
        <taxon>Spiralia</taxon>
        <taxon>Lophotrochozoa</taxon>
        <taxon>Platyhelminthes</taxon>
        <taxon>Rhabditophora</taxon>
        <taxon>Macrostomorpha</taxon>
        <taxon>Macrostomida</taxon>
        <taxon>Macrostomidae</taxon>
        <taxon>Macrostomum</taxon>
    </lineage>
</organism>
<comment type="similarity">
    <text evidence="2">Belongs to the GORASP family.</text>
</comment>
<keyword evidence="8" id="KW-0449">Lipoprotein</keyword>
<feature type="binding site" evidence="9">
    <location>
        <position position="18"/>
    </location>
    <ligand>
        <name>Zn(2+)</name>
        <dbReference type="ChEBI" id="CHEBI:29105"/>
    </ligand>
</feature>
<protein>
    <recommendedName>
        <fullName evidence="11">PDZ GRASP-type domain-containing protein</fullName>
    </recommendedName>
</protein>
<gene>
    <name evidence="12" type="ORF">BOX15_Mlig018024g3</name>
</gene>
<name>A0A267FW04_9PLAT</name>
<evidence type="ECO:0000256" key="1">
    <source>
        <dbReference type="ARBA" id="ARBA00004394"/>
    </source>
</evidence>
<feature type="binding site" evidence="9">
    <location>
        <position position="103"/>
    </location>
    <ligand>
        <name>Zn(2+)</name>
        <dbReference type="ChEBI" id="CHEBI:29105"/>
    </ligand>
</feature>
<dbReference type="Proteomes" id="UP000215902">
    <property type="component" value="Unassembled WGS sequence"/>
</dbReference>
<feature type="compositionally biased region" description="Polar residues" evidence="10">
    <location>
        <begin position="231"/>
        <end position="241"/>
    </location>
</feature>
<keyword evidence="9" id="KW-0479">Metal-binding</keyword>
<dbReference type="PANTHER" id="PTHR12893:SF0">
    <property type="entry name" value="GRASP65"/>
    <property type="match status" value="1"/>
</dbReference>
<accession>A0A267FW04</accession>
<evidence type="ECO:0000313" key="12">
    <source>
        <dbReference type="EMBL" id="PAA78010.1"/>
    </source>
</evidence>
<dbReference type="OrthoDB" id="3318at2759"/>
<dbReference type="GO" id="GO:0000139">
    <property type="term" value="C:Golgi membrane"/>
    <property type="evidence" value="ECO:0007669"/>
    <property type="project" value="UniProtKB-SubCell"/>
</dbReference>
<dbReference type="InterPro" id="IPR036034">
    <property type="entry name" value="PDZ_sf"/>
</dbReference>
<keyword evidence="13" id="KW-1185">Reference proteome</keyword>
<keyword evidence="5" id="KW-0677">Repeat</keyword>
<evidence type="ECO:0000256" key="4">
    <source>
        <dbReference type="ARBA" id="ARBA00022707"/>
    </source>
</evidence>
<dbReference type="AlphaFoldDB" id="A0A267FW04"/>
<feature type="domain" description="PDZ GRASP-type" evidence="11">
    <location>
        <begin position="15"/>
        <end position="105"/>
    </location>
</feature>
<dbReference type="GO" id="GO:0007030">
    <property type="term" value="P:Golgi organization"/>
    <property type="evidence" value="ECO:0007669"/>
    <property type="project" value="TreeGrafter"/>
</dbReference>
<keyword evidence="6" id="KW-0333">Golgi apparatus</keyword>
<reference evidence="12 13" key="1">
    <citation type="submission" date="2017-06" db="EMBL/GenBank/DDBJ databases">
        <title>A platform for efficient transgenesis in Macrostomum lignano, a flatworm model organism for stem cell research.</title>
        <authorList>
            <person name="Berezikov E."/>
        </authorList>
    </citation>
    <scope>NUCLEOTIDE SEQUENCE [LARGE SCALE GENOMIC DNA]</scope>
    <source>
        <strain evidence="12">DV1</strain>
        <tissue evidence="12">Whole organism</tissue>
    </source>
</reference>
<feature type="domain" description="PDZ GRASP-type" evidence="11">
    <location>
        <begin position="111"/>
        <end position="199"/>
    </location>
</feature>
<dbReference type="InterPro" id="IPR024958">
    <property type="entry name" value="GRASP_PDZ"/>
</dbReference>
<dbReference type="InterPro" id="IPR007583">
    <property type="entry name" value="GRASP55_65"/>
</dbReference>
<dbReference type="SUPFAM" id="SSF50156">
    <property type="entry name" value="PDZ domain-like"/>
    <property type="match status" value="2"/>
</dbReference>
<dbReference type="FunFam" id="2.30.42.10:FF:000026">
    <property type="entry name" value="Golgi reassembly stacking protein 2"/>
    <property type="match status" value="1"/>
</dbReference>
<dbReference type="Gene3D" id="2.30.42.10">
    <property type="match status" value="2"/>
</dbReference>
<dbReference type="PROSITE" id="PS51865">
    <property type="entry name" value="PDZ_GRASP"/>
    <property type="match status" value="2"/>
</dbReference>
<dbReference type="Pfam" id="PF04495">
    <property type="entry name" value="GRASP55_65"/>
    <property type="match status" value="1"/>
</dbReference>
<dbReference type="FunFam" id="2.30.42.10:FF:000056">
    <property type="entry name" value="Golgi reassembly-stacking protein 2 isoform 1"/>
    <property type="match status" value="1"/>
</dbReference>
<evidence type="ECO:0000256" key="8">
    <source>
        <dbReference type="ARBA" id="ARBA00023288"/>
    </source>
</evidence>
<evidence type="ECO:0000256" key="2">
    <source>
        <dbReference type="ARBA" id="ARBA00007144"/>
    </source>
</evidence>
<comment type="caution">
    <text evidence="12">The sequence shown here is derived from an EMBL/GenBank/DDBJ whole genome shotgun (WGS) entry which is preliminary data.</text>
</comment>
<keyword evidence="7" id="KW-0472">Membrane</keyword>
<evidence type="ECO:0000256" key="9">
    <source>
        <dbReference type="PIRSR" id="PIRSR607583-1"/>
    </source>
</evidence>
<evidence type="ECO:0000256" key="10">
    <source>
        <dbReference type="SAM" id="MobiDB-lite"/>
    </source>
</evidence>
<evidence type="ECO:0000256" key="7">
    <source>
        <dbReference type="ARBA" id="ARBA00023136"/>
    </source>
</evidence>
<evidence type="ECO:0000256" key="6">
    <source>
        <dbReference type="ARBA" id="ARBA00023034"/>
    </source>
</evidence>
<keyword evidence="4" id="KW-0519">Myristate</keyword>
<evidence type="ECO:0000256" key="3">
    <source>
        <dbReference type="ARBA" id="ARBA00022553"/>
    </source>
</evidence>
<dbReference type="EMBL" id="NIVC01000712">
    <property type="protein sequence ID" value="PAA78010.1"/>
    <property type="molecule type" value="Genomic_DNA"/>
</dbReference>
<evidence type="ECO:0000256" key="5">
    <source>
        <dbReference type="ARBA" id="ARBA00022737"/>
    </source>
</evidence>
<evidence type="ECO:0000313" key="13">
    <source>
        <dbReference type="Proteomes" id="UP000215902"/>
    </source>
</evidence>
<comment type="subcellular location">
    <subcellularLocation>
        <location evidence="1">Golgi apparatus membrane</location>
    </subcellularLocation>
</comment>
<sequence>MGAGSSAPVPGGGTDGYHVLRVQDNSPGHKAGLEAFFDFIIAIGNTRLNEDNDKLRELLSANKDKPVQALVYSSKTQVCREVTIVPSDGWGGQGLLGVSIRFCSFQGANENVWHVLDVQPNSPAALAGFVSDSDYIIGADALLQDAEDLFAMIEAHDNKPLKLYVYSTVSDSCRELTIVPNSAWGGEGLLGCNIGYGYLHRIPLSQSPDGLSDSDRTGSVSNGNGFADVPLSSSSGSPTVHQQQQQQPLYSGGHGHSHDQPLPPPPPAPPQQQQQPLPPPPPPPTQQPLTDFPAVSTQLSLPGMPPVSVSVPSMHLPPSSQPETAAANPTLNATTVAP</sequence>
<dbReference type="PANTHER" id="PTHR12893">
    <property type="entry name" value="GOLGI REASSEMBLY STACKING PROTEIN GRASP"/>
    <property type="match status" value="1"/>
</dbReference>
<feature type="compositionally biased region" description="Pro residues" evidence="10">
    <location>
        <begin position="261"/>
        <end position="286"/>
    </location>
</feature>